<comment type="subcellular location">
    <subcellularLocation>
        <location evidence="1">Cell envelope</location>
    </subcellularLocation>
    <subcellularLocation>
        <location evidence="2">Cell outer membrane</location>
    </subcellularLocation>
    <subcellularLocation>
        <location evidence="3">Secreted</location>
    </subcellularLocation>
</comment>
<dbReference type="GO" id="GO:0009279">
    <property type="term" value="C:cell outer membrane"/>
    <property type="evidence" value="ECO:0007669"/>
    <property type="project" value="UniProtKB-SubCell"/>
</dbReference>
<accession>A0A926JVI9</accession>
<name>A0A926JVI9_9FLAO</name>
<dbReference type="NCBIfam" id="NF041518">
    <property type="entry name" value="choice_anch_Q"/>
    <property type="match status" value="1"/>
</dbReference>
<dbReference type="RefSeq" id="WP_187967071.1">
    <property type="nucleotide sequence ID" value="NZ_JACVDC010000080.1"/>
</dbReference>
<dbReference type="PROSITE" id="PS50093">
    <property type="entry name" value="PKD"/>
    <property type="match status" value="1"/>
</dbReference>
<gene>
    <name evidence="9" type="ORF">IBL28_18385</name>
</gene>
<sequence length="1022" mass="106496">MEKNYLISVSFLFLVCTLPWTITEGRAQTNTDPTISGLPSDITVEEDSQDNVFDISSATINDSDAGSGELTLILNATGGIFDIAAGTGITITGHASSHLTLTGNLADLNHYIDIPSNIWFRPDENLYGDNAAVVEVFINDNGNTGTGGGNDVFIGTVNVDITPINDAPEVSLPATIQVTENTDSALTGISFADVDAESGTLIATFSVAAGTLTATSGGGVTTTGSGTGTLTIAGTLINLNAFLSGSNVTFLNPSGNTNNQTLTVSVDDNGNTGNGGNLNVAGTATITVLPATIITPGDPGNFITTWKTDNPGDSEDNQITIPIHQDGGYNFTIAWGDGNQAAWQDGDDPEELTHTYAAPGTYTVEITGDFPRIFFDGGGDRQKILSIEQWGNIAWSSMEDAFDGASNLMGNATDAPDLSGVTSLVRMFQGASVFNGDIGSWDVSGVTNMSGMFTGANSFNQDIGSWNVSNVTNMDGMLVNAYAFNQDISSWQVQNVTNMNSMFRNAVGFSQDLSGWNVSKVTIMQRMLFNTPAFNVNIGNWDVSNVTDMFEMLSNSGLSPENYDAVLTGWAGQAVQNGITLGADGLEYCASASERQSLIDNHSWTILGDTQTADCGGNLNPDANNVLYVDINVNTEAAGYTGTGDSWANAVPRLQDALSWAADHWDGEADGSLQIWVADGIYYPDEGANQADNDRNATFQLVNSVEVYGGFSGTETALNQRDWAANVAVLDGDIDQDGTIENNAYHVVTGSNTNTTPVLNGFTITGGHANGSSEKNGGGMYNFGGSSTLTNLIFRDNRADQDGGGMFNSGSSSVLRNVVFTGNQSDQGAGFFGQASMPKLINVTFNGNTAATEGGAITSGWNGTLELINVLIWGNEANGSSTSASASIDSRGGGITVSNSLVANSGGSDNWDVGIGEDGGNNVDMDPEFISTTPGQAGYLQLGAASPAVNGGNNNAYSDAGGDLENDMDLAGNPRVAGGTIDMGGYEFQGEPTPVIVSLSTPDTITVDYGTSLNAIEASLRK</sequence>
<keyword evidence="7" id="KW-0998">Cell outer membrane</keyword>
<dbReference type="InterPro" id="IPR000601">
    <property type="entry name" value="PKD_dom"/>
</dbReference>
<dbReference type="Proteomes" id="UP000653730">
    <property type="component" value="Unassembled WGS sequence"/>
</dbReference>
<evidence type="ECO:0000256" key="5">
    <source>
        <dbReference type="ARBA" id="ARBA00022729"/>
    </source>
</evidence>
<organism evidence="9 10">
    <name type="scientific">Sinomicrobium weinanense</name>
    <dbReference type="NCBI Taxonomy" id="2842200"/>
    <lineage>
        <taxon>Bacteria</taxon>
        <taxon>Pseudomonadati</taxon>
        <taxon>Bacteroidota</taxon>
        <taxon>Flavobacteriia</taxon>
        <taxon>Flavobacteriales</taxon>
        <taxon>Flavobacteriaceae</taxon>
        <taxon>Sinomicrobium</taxon>
    </lineage>
</organism>
<dbReference type="InterPro" id="IPR011050">
    <property type="entry name" value="Pectin_lyase_fold/virulence"/>
</dbReference>
<dbReference type="InterPro" id="IPR011889">
    <property type="entry name" value="Liste_lipo_26"/>
</dbReference>
<keyword evidence="10" id="KW-1185">Reference proteome</keyword>
<dbReference type="InterPro" id="IPR003368">
    <property type="entry name" value="POMP_repeat"/>
</dbReference>
<dbReference type="SUPFAM" id="SSF51126">
    <property type="entry name" value="Pectin lyase-like"/>
    <property type="match status" value="1"/>
</dbReference>
<feature type="domain" description="PKD" evidence="8">
    <location>
        <begin position="343"/>
        <end position="367"/>
    </location>
</feature>
<evidence type="ECO:0000256" key="4">
    <source>
        <dbReference type="ARBA" id="ARBA00022525"/>
    </source>
</evidence>
<keyword evidence="6" id="KW-0472">Membrane</keyword>
<dbReference type="InterPro" id="IPR013783">
    <property type="entry name" value="Ig-like_fold"/>
</dbReference>
<dbReference type="Pfam" id="PF03382">
    <property type="entry name" value="DUF285"/>
    <property type="match status" value="1"/>
</dbReference>
<evidence type="ECO:0000256" key="2">
    <source>
        <dbReference type="ARBA" id="ARBA00004442"/>
    </source>
</evidence>
<evidence type="ECO:0000256" key="6">
    <source>
        <dbReference type="ARBA" id="ARBA00023136"/>
    </source>
</evidence>
<keyword evidence="4" id="KW-0964">Secreted</keyword>
<proteinExistence type="predicted"/>
<dbReference type="InterPro" id="IPR005046">
    <property type="entry name" value="DUF285"/>
</dbReference>
<comment type="caution">
    <text evidence="9">The sequence shown here is derived from an EMBL/GenBank/DDBJ whole genome shotgun (WGS) entry which is preliminary data.</text>
</comment>
<evidence type="ECO:0000313" key="9">
    <source>
        <dbReference type="EMBL" id="MBC9797946.1"/>
    </source>
</evidence>
<dbReference type="AlphaFoldDB" id="A0A926JVI9"/>
<dbReference type="EMBL" id="JACVDC010000080">
    <property type="protein sequence ID" value="MBC9797946.1"/>
    <property type="molecule type" value="Genomic_DNA"/>
</dbReference>
<protein>
    <submittedName>
        <fullName evidence="9">DUF285 domain-containing protein</fullName>
    </submittedName>
</protein>
<dbReference type="Gene3D" id="2.60.40.10">
    <property type="entry name" value="Immunoglobulins"/>
    <property type="match status" value="1"/>
</dbReference>
<dbReference type="NCBIfam" id="TIGR01376">
    <property type="entry name" value="POMP_repeat"/>
    <property type="match status" value="1"/>
</dbReference>
<evidence type="ECO:0000256" key="7">
    <source>
        <dbReference type="ARBA" id="ARBA00023237"/>
    </source>
</evidence>
<dbReference type="NCBIfam" id="TIGR02167">
    <property type="entry name" value="Liste_lipo_26"/>
    <property type="match status" value="4"/>
</dbReference>
<keyword evidence="5" id="KW-0732">Signal</keyword>
<evidence type="ECO:0000313" key="10">
    <source>
        <dbReference type="Proteomes" id="UP000653730"/>
    </source>
</evidence>
<reference evidence="9 10" key="1">
    <citation type="submission" date="2020-09" db="EMBL/GenBank/DDBJ databases">
        <title>Sinomicrobium weinanense sp. nov., a halophilic bacteria isolated from saline-alkali soil.</title>
        <authorList>
            <person name="Wu P."/>
            <person name="Ren H."/>
            <person name="Mei Y."/>
            <person name="Liang Y."/>
            <person name="Chen Z."/>
        </authorList>
    </citation>
    <scope>NUCLEOTIDE SEQUENCE [LARGE SCALE GENOMIC DNA]</scope>
    <source>
        <strain evidence="9 10">FJxs</strain>
    </source>
</reference>
<dbReference type="GO" id="GO:0005576">
    <property type="term" value="C:extracellular region"/>
    <property type="evidence" value="ECO:0007669"/>
    <property type="project" value="UniProtKB-SubCell"/>
</dbReference>
<evidence type="ECO:0000256" key="3">
    <source>
        <dbReference type="ARBA" id="ARBA00004613"/>
    </source>
</evidence>
<dbReference type="InterPro" id="IPR059226">
    <property type="entry name" value="Choice_anch_Q_dom"/>
</dbReference>
<evidence type="ECO:0000256" key="1">
    <source>
        <dbReference type="ARBA" id="ARBA00004196"/>
    </source>
</evidence>
<evidence type="ECO:0000259" key="8">
    <source>
        <dbReference type="PROSITE" id="PS50093"/>
    </source>
</evidence>